<reference evidence="2" key="1">
    <citation type="submission" date="2020-10" db="EMBL/GenBank/DDBJ databases">
        <title>Phylogeny of dyella-like bacteria.</title>
        <authorList>
            <person name="Fu J."/>
        </authorList>
    </citation>
    <scope>NUCLEOTIDE SEQUENCE</scope>
    <source>
        <strain evidence="2">DHOC52</strain>
    </source>
</reference>
<organism evidence="2 3">
    <name type="scientific">Dyella flava</name>
    <dbReference type="NCBI Taxonomy" id="1920170"/>
    <lineage>
        <taxon>Bacteria</taxon>
        <taxon>Pseudomonadati</taxon>
        <taxon>Pseudomonadota</taxon>
        <taxon>Gammaproteobacteria</taxon>
        <taxon>Lysobacterales</taxon>
        <taxon>Rhodanobacteraceae</taxon>
        <taxon>Dyella</taxon>
    </lineage>
</organism>
<dbReference type="RefSeq" id="WP_204680467.1">
    <property type="nucleotide sequence ID" value="NZ_BSNR01000005.1"/>
</dbReference>
<sequence length="186" mass="20273">MNVVGAGMSSPFYHGVARLKFALIAGLIAISLNTGALKLADCFSIATAHGGLLRLLTSWFGLLMQRSGGSLQKPWHLLADPYFQVGFHFFIGMLMALGYAFAIEPWWRAKAWVKGLWYALVVWLLNAVVVLPLTGEGFAGTAHLGFIGVAWFAAAHTLYFLALALIFQRLMAGHVSRGRRPVATPK</sequence>
<feature type="transmembrane region" description="Helical" evidence="1">
    <location>
        <begin position="82"/>
        <end position="103"/>
    </location>
</feature>
<evidence type="ECO:0008006" key="4">
    <source>
        <dbReference type="Google" id="ProtNLM"/>
    </source>
</evidence>
<keyword evidence="1" id="KW-1133">Transmembrane helix</keyword>
<protein>
    <recommendedName>
        <fullName evidence="4">DUF1440 domain-containing protein</fullName>
    </recommendedName>
</protein>
<feature type="transmembrane region" description="Helical" evidence="1">
    <location>
        <begin position="42"/>
        <end position="62"/>
    </location>
</feature>
<evidence type="ECO:0000313" key="3">
    <source>
        <dbReference type="Proteomes" id="UP001430149"/>
    </source>
</evidence>
<accession>A0ABS2K227</accession>
<keyword evidence="1" id="KW-0812">Transmembrane</keyword>
<dbReference type="Proteomes" id="UP001430149">
    <property type="component" value="Unassembled WGS sequence"/>
</dbReference>
<proteinExistence type="predicted"/>
<name>A0ABS2K227_9GAMM</name>
<comment type="caution">
    <text evidence="2">The sequence shown here is derived from an EMBL/GenBank/DDBJ whole genome shotgun (WGS) entry which is preliminary data.</text>
</comment>
<feature type="transmembrane region" description="Helical" evidence="1">
    <location>
        <begin position="146"/>
        <end position="167"/>
    </location>
</feature>
<feature type="transmembrane region" description="Helical" evidence="1">
    <location>
        <begin position="115"/>
        <end position="134"/>
    </location>
</feature>
<gene>
    <name evidence="2" type="ORF">ISP19_06055</name>
</gene>
<keyword evidence="1" id="KW-0472">Membrane</keyword>
<dbReference type="EMBL" id="JADIKE010000030">
    <property type="protein sequence ID" value="MBM7124939.1"/>
    <property type="molecule type" value="Genomic_DNA"/>
</dbReference>
<keyword evidence="3" id="KW-1185">Reference proteome</keyword>
<feature type="transmembrane region" description="Helical" evidence="1">
    <location>
        <begin position="12"/>
        <end position="30"/>
    </location>
</feature>
<evidence type="ECO:0000313" key="2">
    <source>
        <dbReference type="EMBL" id="MBM7124939.1"/>
    </source>
</evidence>
<evidence type="ECO:0000256" key="1">
    <source>
        <dbReference type="SAM" id="Phobius"/>
    </source>
</evidence>